<accession>A0AAN7TZD2</accession>
<dbReference type="AlphaFoldDB" id="A0AAN7TZD2"/>
<protein>
    <recommendedName>
        <fullName evidence="3">ATP synthase subunit d, mitochondrial</fullName>
    </recommendedName>
</protein>
<gene>
    <name evidence="1" type="ORF">RB653_003093</name>
</gene>
<organism evidence="1 2">
    <name type="scientific">Dictyostelium firmibasis</name>
    <dbReference type="NCBI Taxonomy" id="79012"/>
    <lineage>
        <taxon>Eukaryota</taxon>
        <taxon>Amoebozoa</taxon>
        <taxon>Evosea</taxon>
        <taxon>Eumycetozoa</taxon>
        <taxon>Dictyostelia</taxon>
        <taxon>Dictyosteliales</taxon>
        <taxon>Dictyosteliaceae</taxon>
        <taxon>Dictyostelium</taxon>
    </lineage>
</organism>
<dbReference type="Proteomes" id="UP001344447">
    <property type="component" value="Unassembled WGS sequence"/>
</dbReference>
<reference evidence="1 2" key="1">
    <citation type="submission" date="2023-11" db="EMBL/GenBank/DDBJ databases">
        <title>Dfirmibasis_genome.</title>
        <authorList>
            <person name="Edelbroek B."/>
            <person name="Kjellin J."/>
            <person name="Jerlstrom-Hultqvist J."/>
            <person name="Soderbom F."/>
        </authorList>
    </citation>
    <scope>NUCLEOTIDE SEQUENCE [LARGE SCALE GENOMIC DNA]</scope>
    <source>
        <strain evidence="1 2">TNS-C-14</strain>
    </source>
</reference>
<keyword evidence="2" id="KW-1185">Reference proteome</keyword>
<proteinExistence type="predicted"/>
<evidence type="ECO:0008006" key="3">
    <source>
        <dbReference type="Google" id="ProtNLM"/>
    </source>
</evidence>
<evidence type="ECO:0000313" key="1">
    <source>
        <dbReference type="EMBL" id="KAK5578140.1"/>
    </source>
</evidence>
<dbReference type="EMBL" id="JAVFKY010000004">
    <property type="protein sequence ID" value="KAK5578140.1"/>
    <property type="molecule type" value="Genomic_DNA"/>
</dbReference>
<evidence type="ECO:0000313" key="2">
    <source>
        <dbReference type="Proteomes" id="UP001344447"/>
    </source>
</evidence>
<sequence>MFRYSLRVLSKVDIKATEAVVATPKSSFNYPAYLKQYFEGSDSLPPVPQREQFQKETDYINAVVTHPVLSKSPNALKYYNEYMDTKRARANYDPLPGYEDKPIDINWDFYKKILPEDTVNFFQALEKKTQETIKSWAEEDKKYIDFALKKIKADQEGSKDFRETIISSIKAVEADKQEMENFLANLRTTTFDELHGKYPEIEEEIYQEIQNDEWMPKDLVGNETIYNKAKEAHHH</sequence>
<comment type="caution">
    <text evidence="1">The sequence shown here is derived from an EMBL/GenBank/DDBJ whole genome shotgun (WGS) entry which is preliminary data.</text>
</comment>
<name>A0AAN7TZD2_9MYCE</name>